<proteinExistence type="inferred from homology"/>
<accession>A0ABV8ITZ7</accession>
<protein>
    <recommendedName>
        <fullName evidence="7">ATP synthase subunit delta</fullName>
    </recommendedName>
    <alternativeName>
        <fullName evidence="7">ATP synthase F(1) sector subunit delta</fullName>
    </alternativeName>
    <alternativeName>
        <fullName evidence="7">F-type ATPase subunit delta</fullName>
        <shortName evidence="7">F-ATPase subunit delta</shortName>
    </alternativeName>
</protein>
<reference evidence="9" key="1">
    <citation type="journal article" date="2019" name="Int. J. Syst. Evol. Microbiol.">
        <title>The Global Catalogue of Microorganisms (GCM) 10K type strain sequencing project: providing services to taxonomists for standard genome sequencing and annotation.</title>
        <authorList>
            <consortium name="The Broad Institute Genomics Platform"/>
            <consortium name="The Broad Institute Genome Sequencing Center for Infectious Disease"/>
            <person name="Wu L."/>
            <person name="Ma J."/>
        </authorList>
    </citation>
    <scope>NUCLEOTIDE SEQUENCE [LARGE SCALE GENOMIC DNA]</scope>
    <source>
        <strain evidence="9">TBRC 5832</strain>
    </source>
</reference>
<keyword evidence="5 7" id="KW-0472">Membrane</keyword>
<comment type="subcellular location">
    <subcellularLocation>
        <location evidence="7">Cell membrane</location>
        <topology evidence="7">Peripheral membrane protein</topology>
    </subcellularLocation>
    <subcellularLocation>
        <location evidence="1">Membrane</location>
    </subcellularLocation>
</comment>
<evidence type="ECO:0000256" key="2">
    <source>
        <dbReference type="ARBA" id="ARBA00022448"/>
    </source>
</evidence>
<keyword evidence="4 7" id="KW-0406">Ion transport</keyword>
<dbReference type="PANTHER" id="PTHR11910">
    <property type="entry name" value="ATP SYNTHASE DELTA CHAIN"/>
    <property type="match status" value="1"/>
</dbReference>
<comment type="caution">
    <text evidence="8">The sequence shown here is derived from an EMBL/GenBank/DDBJ whole genome shotgun (WGS) entry which is preliminary data.</text>
</comment>
<dbReference type="NCBIfam" id="NF009967">
    <property type="entry name" value="PRK13430.1"/>
    <property type="match status" value="1"/>
</dbReference>
<keyword evidence="9" id="KW-1185">Reference proteome</keyword>
<keyword evidence="2 7" id="KW-0813">Transport</keyword>
<comment type="similarity">
    <text evidence="7">Belongs to the ATPase delta chain family.</text>
</comment>
<dbReference type="EMBL" id="JBHSBL010000018">
    <property type="protein sequence ID" value="MFC4067717.1"/>
    <property type="molecule type" value="Genomic_DNA"/>
</dbReference>
<dbReference type="InterPro" id="IPR000711">
    <property type="entry name" value="ATPase_OSCP/dsu"/>
</dbReference>
<gene>
    <name evidence="7" type="primary">atpH</name>
    <name evidence="8" type="ORF">ACFO0C_22510</name>
</gene>
<comment type="function">
    <text evidence="7">This protein is part of the stalk that links CF(0) to CF(1). It either transmits conformational changes from CF(0) to CF(1) or is implicated in proton conduction.</text>
</comment>
<keyword evidence="7" id="KW-1003">Cell membrane</keyword>
<evidence type="ECO:0000313" key="9">
    <source>
        <dbReference type="Proteomes" id="UP001595867"/>
    </source>
</evidence>
<name>A0ABV8ITZ7_9ACTN</name>
<dbReference type="Proteomes" id="UP001595867">
    <property type="component" value="Unassembled WGS sequence"/>
</dbReference>
<keyword evidence="6 7" id="KW-0066">ATP synthesis</keyword>
<evidence type="ECO:0000313" key="8">
    <source>
        <dbReference type="EMBL" id="MFC4067717.1"/>
    </source>
</evidence>
<evidence type="ECO:0000256" key="4">
    <source>
        <dbReference type="ARBA" id="ARBA00023065"/>
    </source>
</evidence>
<dbReference type="RefSeq" id="WP_378068642.1">
    <property type="nucleotide sequence ID" value="NZ_JBHSBL010000018.1"/>
</dbReference>
<organism evidence="8 9">
    <name type="scientific">Actinoplanes subglobosus</name>
    <dbReference type="NCBI Taxonomy" id="1547892"/>
    <lineage>
        <taxon>Bacteria</taxon>
        <taxon>Bacillati</taxon>
        <taxon>Actinomycetota</taxon>
        <taxon>Actinomycetes</taxon>
        <taxon>Micromonosporales</taxon>
        <taxon>Micromonosporaceae</taxon>
        <taxon>Actinoplanes</taxon>
    </lineage>
</organism>
<dbReference type="HAMAP" id="MF_01416">
    <property type="entry name" value="ATP_synth_delta_bact"/>
    <property type="match status" value="1"/>
</dbReference>
<keyword evidence="3 7" id="KW-0375">Hydrogen ion transport</keyword>
<evidence type="ECO:0000256" key="7">
    <source>
        <dbReference type="HAMAP-Rule" id="MF_01416"/>
    </source>
</evidence>
<evidence type="ECO:0000256" key="1">
    <source>
        <dbReference type="ARBA" id="ARBA00004370"/>
    </source>
</evidence>
<keyword evidence="7" id="KW-0139">CF(1)</keyword>
<evidence type="ECO:0000256" key="5">
    <source>
        <dbReference type="ARBA" id="ARBA00023136"/>
    </source>
</evidence>
<sequence>MTSPSVSREAYGEASDRLAAETASITAPQLVTVADEILSVAGLLRSDLRLRRALTDPSRPGSDRSGLIESLLTGKVSKPTVDTVGTLVAGRFARPGQLLDATEHLGVDALLASAERDGKLADVEDELFRFGQIVAGDTALTSALSDANAPLGGRVKLVEDLLKGKAHVVTVRLVEVALTGFGGRGFEASLTRLVEATAAKRDREVAYVTVAKPLTDAEEQALATKLSGVYGRDVSLKVDVVPGVLGGVSVRVGSDLYDGTVLRKLNAAKQAFAK</sequence>
<dbReference type="Pfam" id="PF00213">
    <property type="entry name" value="OSCP"/>
    <property type="match status" value="1"/>
</dbReference>
<evidence type="ECO:0000256" key="3">
    <source>
        <dbReference type="ARBA" id="ARBA00022781"/>
    </source>
</evidence>
<evidence type="ECO:0000256" key="6">
    <source>
        <dbReference type="ARBA" id="ARBA00023310"/>
    </source>
</evidence>
<comment type="function">
    <text evidence="7">F(1)F(0) ATP synthase produces ATP from ADP in the presence of a proton or sodium gradient. F-type ATPases consist of two structural domains, F(1) containing the extramembraneous catalytic core and F(0) containing the membrane proton channel, linked together by a central stalk and a peripheral stalk. During catalysis, ATP synthesis in the catalytic domain of F(1) is coupled via a rotary mechanism of the central stalk subunits to proton translocation.</text>
</comment>